<reference evidence="3 4" key="1">
    <citation type="submission" date="2023-05" db="EMBL/GenBank/DDBJ databases">
        <title>Streptantibioticus silvisoli sp. nov., acidotolerant actinomycetes 1 from pine litter.</title>
        <authorList>
            <person name="Swiecimska M."/>
            <person name="Golinska P."/>
            <person name="Sangal V."/>
            <person name="Wachnowicz B."/>
            <person name="Goodfellow M."/>
        </authorList>
    </citation>
    <scope>NUCLEOTIDE SEQUENCE [LARGE SCALE GENOMIC DNA]</scope>
    <source>
        <strain evidence="3 4">SL54</strain>
    </source>
</reference>
<evidence type="ECO:0000256" key="2">
    <source>
        <dbReference type="SAM" id="SignalP"/>
    </source>
</evidence>
<dbReference type="InterPro" id="IPR038765">
    <property type="entry name" value="Papain-like_cys_pep_sf"/>
</dbReference>
<keyword evidence="3" id="KW-0378">Hydrolase</keyword>
<feature type="compositionally biased region" description="Basic and acidic residues" evidence="1">
    <location>
        <begin position="331"/>
        <end position="343"/>
    </location>
</feature>
<organism evidence="3 4">
    <name type="scientific">Streptantibioticus silvisoli</name>
    <dbReference type="NCBI Taxonomy" id="2705255"/>
    <lineage>
        <taxon>Bacteria</taxon>
        <taxon>Bacillati</taxon>
        <taxon>Actinomycetota</taxon>
        <taxon>Actinomycetes</taxon>
        <taxon>Kitasatosporales</taxon>
        <taxon>Streptomycetaceae</taxon>
        <taxon>Streptantibioticus</taxon>
    </lineage>
</organism>
<evidence type="ECO:0000313" key="3">
    <source>
        <dbReference type="EMBL" id="MDI5966749.1"/>
    </source>
</evidence>
<feature type="signal peptide" evidence="2">
    <location>
        <begin position="1"/>
        <end position="43"/>
    </location>
</feature>
<feature type="region of interest" description="Disordered" evidence="1">
    <location>
        <begin position="237"/>
        <end position="345"/>
    </location>
</feature>
<proteinExistence type="predicted"/>
<gene>
    <name evidence="3" type="ORF">POF43_029140</name>
</gene>
<feature type="compositionally biased region" description="Low complexity" evidence="1">
    <location>
        <begin position="47"/>
        <end position="65"/>
    </location>
</feature>
<protein>
    <submittedName>
        <fullName evidence="3">Glycoside hydrolase</fullName>
    </submittedName>
</protein>
<keyword evidence="2" id="KW-0732">Signal</keyword>
<dbReference type="RefSeq" id="WP_271324858.1">
    <property type="nucleotide sequence ID" value="NZ_JAAGKO020000060.1"/>
</dbReference>
<keyword evidence="4" id="KW-1185">Reference proteome</keyword>
<dbReference type="PROSITE" id="PS51318">
    <property type="entry name" value="TAT"/>
    <property type="match status" value="1"/>
</dbReference>
<dbReference type="SUPFAM" id="SSF54001">
    <property type="entry name" value="Cysteine proteinases"/>
    <property type="match status" value="1"/>
</dbReference>
<dbReference type="Gene3D" id="3.90.1720.10">
    <property type="entry name" value="endopeptidase domain like (from Nostoc punctiforme)"/>
    <property type="match status" value="1"/>
</dbReference>
<feature type="region of interest" description="Disordered" evidence="1">
    <location>
        <begin position="427"/>
        <end position="493"/>
    </location>
</feature>
<dbReference type="GO" id="GO:0016787">
    <property type="term" value="F:hydrolase activity"/>
    <property type="evidence" value="ECO:0007669"/>
    <property type="project" value="UniProtKB-KW"/>
</dbReference>
<feature type="compositionally biased region" description="Basic and acidic residues" evidence="1">
    <location>
        <begin position="270"/>
        <end position="282"/>
    </location>
</feature>
<evidence type="ECO:0000256" key="1">
    <source>
        <dbReference type="SAM" id="MobiDB-lite"/>
    </source>
</evidence>
<dbReference type="Proteomes" id="UP001156398">
    <property type="component" value="Unassembled WGS sequence"/>
</dbReference>
<comment type="caution">
    <text evidence="3">The sequence shown here is derived from an EMBL/GenBank/DDBJ whole genome shotgun (WGS) entry which is preliminary data.</text>
</comment>
<name>A0ABT6W7M3_9ACTN</name>
<sequence length="493" mass="50852">MTRDRRTSRAVRRPARREGRRRAFRCAVLAVCLAAVGPLTVPAAPAAVPPAASGAAAGATAGPAGEPDDTADGAPDGLPDGRPPSAGELLGRLRTLYRQTERATEAYDGTRRKLAERQRAYDTATRGLTGRRAAMRAARDAIGTLAREQYRTGGISPYARLLLSDDPTEALSQAHVLARAEAAQAVTVARLRSGEKALTRGTAQAAKALKSVRELSGRAQRDRDRMTADLARVERTIASLDGDQPGASGTPAASEQDKPPGRRAPAAARARPDAGKDLEDGKPPGGAPRPTRARTRPVDFAPARLDEPSGPGARAPAAFGSSRPARGARRRAGEPVPRTRGERWSGLPRVPLDRVRPGDLVVSCRHPAQAALYVGGGLVARVPRPGAAVTVTPMAADPLLGAVRPDAGQPPVRDFRPAAGLLAAAYDPVPPSTTGPAGGPLWPGTGRSPVPNLRPPAEIPAAADHPAPPGTTAGLGGARGAAGGDGQADRLAR</sequence>
<feature type="chain" id="PRO_5046863018" evidence="2">
    <location>
        <begin position="44"/>
        <end position="493"/>
    </location>
</feature>
<dbReference type="InterPro" id="IPR006311">
    <property type="entry name" value="TAT_signal"/>
</dbReference>
<feature type="compositionally biased region" description="Gly residues" evidence="1">
    <location>
        <begin position="473"/>
        <end position="486"/>
    </location>
</feature>
<accession>A0ABT6W7M3</accession>
<evidence type="ECO:0000313" key="4">
    <source>
        <dbReference type="Proteomes" id="UP001156398"/>
    </source>
</evidence>
<feature type="region of interest" description="Disordered" evidence="1">
    <location>
        <begin position="47"/>
        <end position="88"/>
    </location>
</feature>
<dbReference type="EMBL" id="JAAGKO020000060">
    <property type="protein sequence ID" value="MDI5966749.1"/>
    <property type="molecule type" value="Genomic_DNA"/>
</dbReference>